<sequence>MKMRTFRYLTTEGWRGMNRHRGMTFTAVITMAAGLLVLGAFLVVSYNILDVLNGLENRKEVAIYLNPGLTEDDRLPIENRLQMHPAVDRFEFVTKEQAWEEFSTTMEAEGLLEAVGGNPLPDAYKVFFKPNFRDALTINVMADEVRAWEEVDEVITGGDWVQKLDDFAEIVMMITIAIGIAVALSIVAIVANTVRLTVLARDDLIEVMKLVGASENFIRLPFLSEGVLQSLMAGLLALGLLFGATTFLSREMDGIQFISPLWCAAFVGFAVLLGLMGSAFSLRQVLRRVGI</sequence>
<dbReference type="Proteomes" id="UP000547674">
    <property type="component" value="Unassembled WGS sequence"/>
</dbReference>
<feature type="transmembrane region" description="Helical" evidence="11">
    <location>
        <begin position="259"/>
        <end position="282"/>
    </location>
</feature>
<gene>
    <name evidence="14" type="ORF">HKN21_09605</name>
</gene>
<evidence type="ECO:0000313" key="14">
    <source>
        <dbReference type="EMBL" id="NNF07004.1"/>
    </source>
</evidence>
<dbReference type="PANTHER" id="PTHR47755">
    <property type="entry name" value="CELL DIVISION PROTEIN FTSX"/>
    <property type="match status" value="1"/>
</dbReference>
<evidence type="ECO:0000256" key="3">
    <source>
        <dbReference type="ARBA" id="ARBA00021907"/>
    </source>
</evidence>
<dbReference type="EMBL" id="JABDJR010000380">
    <property type="protein sequence ID" value="NNF07004.1"/>
    <property type="molecule type" value="Genomic_DNA"/>
</dbReference>
<feature type="domain" description="FtsX extracellular" evidence="13">
    <location>
        <begin position="60"/>
        <end position="154"/>
    </location>
</feature>
<evidence type="ECO:0000256" key="2">
    <source>
        <dbReference type="ARBA" id="ARBA00007379"/>
    </source>
</evidence>
<evidence type="ECO:0000256" key="6">
    <source>
        <dbReference type="ARBA" id="ARBA00022692"/>
    </source>
</evidence>
<dbReference type="PIRSF" id="PIRSF003097">
    <property type="entry name" value="FtsX"/>
    <property type="match status" value="1"/>
</dbReference>
<evidence type="ECO:0000256" key="4">
    <source>
        <dbReference type="ARBA" id="ARBA00022475"/>
    </source>
</evidence>
<dbReference type="AlphaFoldDB" id="A0A7Y2E869"/>
<comment type="subcellular location">
    <subcellularLocation>
        <location evidence="1">Cell membrane</location>
        <topology evidence="1">Multi-pass membrane protein</topology>
    </subcellularLocation>
</comment>
<reference evidence="14 15" key="1">
    <citation type="submission" date="2020-03" db="EMBL/GenBank/DDBJ databases">
        <title>Metabolic flexibility allows generalist bacteria to become dominant in a frequently disturbed ecosystem.</title>
        <authorList>
            <person name="Chen Y.-J."/>
            <person name="Leung P.M."/>
            <person name="Bay S.K."/>
            <person name="Hugenholtz P."/>
            <person name="Kessler A.J."/>
            <person name="Shelley G."/>
            <person name="Waite D.W."/>
            <person name="Cook P.L."/>
            <person name="Greening C."/>
        </authorList>
    </citation>
    <scope>NUCLEOTIDE SEQUENCE [LARGE SCALE GENOMIC DNA]</scope>
    <source>
        <strain evidence="14">SS_bin_28</strain>
    </source>
</reference>
<evidence type="ECO:0000256" key="1">
    <source>
        <dbReference type="ARBA" id="ARBA00004651"/>
    </source>
</evidence>
<evidence type="ECO:0000256" key="7">
    <source>
        <dbReference type="ARBA" id="ARBA00022989"/>
    </source>
</evidence>
<evidence type="ECO:0000256" key="5">
    <source>
        <dbReference type="ARBA" id="ARBA00022618"/>
    </source>
</evidence>
<evidence type="ECO:0000256" key="11">
    <source>
        <dbReference type="SAM" id="Phobius"/>
    </source>
</evidence>
<feature type="transmembrane region" description="Helical" evidence="11">
    <location>
        <begin position="25"/>
        <end position="49"/>
    </location>
</feature>
<accession>A0A7Y2E869</accession>
<feature type="transmembrane region" description="Helical" evidence="11">
    <location>
        <begin position="170"/>
        <end position="191"/>
    </location>
</feature>
<comment type="caution">
    <text evidence="14">The sequence shown here is derived from an EMBL/GenBank/DDBJ whole genome shotgun (WGS) entry which is preliminary data.</text>
</comment>
<evidence type="ECO:0000256" key="8">
    <source>
        <dbReference type="ARBA" id="ARBA00023136"/>
    </source>
</evidence>
<evidence type="ECO:0000256" key="9">
    <source>
        <dbReference type="ARBA" id="ARBA00023306"/>
    </source>
</evidence>
<evidence type="ECO:0000259" key="12">
    <source>
        <dbReference type="Pfam" id="PF02687"/>
    </source>
</evidence>
<keyword evidence="6 11" id="KW-0812">Transmembrane</keyword>
<protein>
    <recommendedName>
        <fullName evidence="3 10">Cell division protein FtsX</fullName>
    </recommendedName>
</protein>
<feature type="transmembrane region" description="Helical" evidence="11">
    <location>
        <begin position="227"/>
        <end position="247"/>
    </location>
</feature>
<name>A0A7Y2E869_UNCEI</name>
<keyword evidence="9 10" id="KW-0131">Cell cycle</keyword>
<keyword evidence="4 10" id="KW-1003">Cell membrane</keyword>
<dbReference type="Pfam" id="PF18075">
    <property type="entry name" value="FtsX_ECD"/>
    <property type="match status" value="1"/>
</dbReference>
<keyword evidence="8 10" id="KW-0472">Membrane</keyword>
<dbReference type="GO" id="GO:0051301">
    <property type="term" value="P:cell division"/>
    <property type="evidence" value="ECO:0007669"/>
    <property type="project" value="UniProtKB-KW"/>
</dbReference>
<comment type="similarity">
    <text evidence="2 10">Belongs to the ABC-4 integral membrane protein family. FtsX subfamily.</text>
</comment>
<keyword evidence="5 10" id="KW-0132">Cell division</keyword>
<evidence type="ECO:0000313" key="15">
    <source>
        <dbReference type="Proteomes" id="UP000547674"/>
    </source>
</evidence>
<evidence type="ECO:0000259" key="13">
    <source>
        <dbReference type="Pfam" id="PF18075"/>
    </source>
</evidence>
<dbReference type="Gene3D" id="3.30.70.3040">
    <property type="match status" value="1"/>
</dbReference>
<organism evidence="14 15">
    <name type="scientific">Eiseniibacteriota bacterium</name>
    <dbReference type="NCBI Taxonomy" id="2212470"/>
    <lineage>
        <taxon>Bacteria</taxon>
        <taxon>Candidatus Eiseniibacteriota</taxon>
    </lineage>
</organism>
<feature type="domain" description="ABC3 transporter permease C-terminal" evidence="12">
    <location>
        <begin position="177"/>
        <end position="287"/>
    </location>
</feature>
<keyword evidence="7 11" id="KW-1133">Transmembrane helix</keyword>
<dbReference type="GO" id="GO:0005886">
    <property type="term" value="C:plasma membrane"/>
    <property type="evidence" value="ECO:0007669"/>
    <property type="project" value="UniProtKB-SubCell"/>
</dbReference>
<dbReference type="Pfam" id="PF02687">
    <property type="entry name" value="FtsX"/>
    <property type="match status" value="1"/>
</dbReference>
<proteinExistence type="inferred from homology"/>
<dbReference type="PANTHER" id="PTHR47755:SF1">
    <property type="entry name" value="CELL DIVISION PROTEIN FTSX"/>
    <property type="match status" value="1"/>
</dbReference>
<dbReference type="InterPro" id="IPR004513">
    <property type="entry name" value="FtsX"/>
</dbReference>
<dbReference type="InterPro" id="IPR003838">
    <property type="entry name" value="ABC3_permease_C"/>
</dbReference>
<dbReference type="InterPro" id="IPR040690">
    <property type="entry name" value="FtsX_ECD"/>
</dbReference>
<evidence type="ECO:0000256" key="10">
    <source>
        <dbReference type="PIRNR" id="PIRNR003097"/>
    </source>
</evidence>